<reference evidence="2 3" key="1">
    <citation type="submission" date="2014-04" db="EMBL/GenBank/DDBJ databases">
        <authorList>
            <consortium name="DOE Joint Genome Institute"/>
            <person name="Kuo A."/>
            <person name="Gay G."/>
            <person name="Dore J."/>
            <person name="Kohler A."/>
            <person name="Nagy L.G."/>
            <person name="Floudas D."/>
            <person name="Copeland A."/>
            <person name="Barry K.W."/>
            <person name="Cichocki N."/>
            <person name="Veneault-Fourrey C."/>
            <person name="LaButti K."/>
            <person name="Lindquist E.A."/>
            <person name="Lipzen A."/>
            <person name="Lundell T."/>
            <person name="Morin E."/>
            <person name="Murat C."/>
            <person name="Sun H."/>
            <person name="Tunlid A."/>
            <person name="Henrissat B."/>
            <person name="Grigoriev I.V."/>
            <person name="Hibbett D.S."/>
            <person name="Martin F."/>
            <person name="Nordberg H.P."/>
            <person name="Cantor M.N."/>
            <person name="Hua S.X."/>
        </authorList>
    </citation>
    <scope>NUCLEOTIDE SEQUENCE [LARGE SCALE GENOMIC DNA]</scope>
    <source>
        <strain evidence="3">h7</strain>
    </source>
</reference>
<proteinExistence type="predicted"/>
<protein>
    <submittedName>
        <fullName evidence="2">Uncharacterized protein</fullName>
    </submittedName>
</protein>
<name>A0A0C3C613_HEBCY</name>
<dbReference type="Proteomes" id="UP000053424">
    <property type="component" value="Unassembled WGS sequence"/>
</dbReference>
<gene>
    <name evidence="2" type="ORF">M413DRAFT_12373</name>
</gene>
<keyword evidence="3" id="KW-1185">Reference proteome</keyword>
<evidence type="ECO:0000313" key="2">
    <source>
        <dbReference type="EMBL" id="KIM39051.1"/>
    </source>
</evidence>
<organism evidence="2 3">
    <name type="scientific">Hebeloma cylindrosporum</name>
    <dbReference type="NCBI Taxonomy" id="76867"/>
    <lineage>
        <taxon>Eukaryota</taxon>
        <taxon>Fungi</taxon>
        <taxon>Dikarya</taxon>
        <taxon>Basidiomycota</taxon>
        <taxon>Agaricomycotina</taxon>
        <taxon>Agaricomycetes</taxon>
        <taxon>Agaricomycetidae</taxon>
        <taxon>Agaricales</taxon>
        <taxon>Agaricineae</taxon>
        <taxon>Hymenogastraceae</taxon>
        <taxon>Hebeloma</taxon>
    </lineage>
</organism>
<feature type="region of interest" description="Disordered" evidence="1">
    <location>
        <begin position="136"/>
        <end position="162"/>
    </location>
</feature>
<sequence>MSTVTTSTLSTEITTPGFLEDLLAPIEEFDPSLPFSDSIADVTDLATSSEVSEVTGDLSSFLLAPDLGGSISTNQPDPKESLLFSGAVVEPRLPFTPSSIPTSVSSGLDPAQLKTLIDDTVQATIAALRPSLLKPDTPEVPAKPTYASKVSRLSRKAPEPAVPAVPPVPAVPIVPTAPTNSPSIDTQLHMTIDGDDGFEIVTRHSHSANTFPTIKHPNLSRTSYPVFKLSDPAKRAAQLVHAGQLVLFCIASDRIIESTVQITTLPLGYTAFAIAFNQAARSTPKRFAIYSSQTGAPMIPSDPISIFDFRVDRYYIRTLERKEPRSSANIHLIPEVPKFKKAGPTSLDGTKTRKRAESPYPQSPIRRGKAKANAKASGSSSTLD</sequence>
<dbReference type="HOGENOM" id="CLU_754508_0_0_1"/>
<evidence type="ECO:0000313" key="3">
    <source>
        <dbReference type="Proteomes" id="UP000053424"/>
    </source>
</evidence>
<feature type="compositionally biased region" description="Low complexity" evidence="1">
    <location>
        <begin position="373"/>
        <end position="384"/>
    </location>
</feature>
<accession>A0A0C3C613</accession>
<feature type="region of interest" description="Disordered" evidence="1">
    <location>
        <begin position="339"/>
        <end position="384"/>
    </location>
</feature>
<evidence type="ECO:0000256" key="1">
    <source>
        <dbReference type="SAM" id="MobiDB-lite"/>
    </source>
</evidence>
<reference evidence="3" key="2">
    <citation type="submission" date="2015-01" db="EMBL/GenBank/DDBJ databases">
        <title>Evolutionary Origins and Diversification of the Mycorrhizal Mutualists.</title>
        <authorList>
            <consortium name="DOE Joint Genome Institute"/>
            <consortium name="Mycorrhizal Genomics Consortium"/>
            <person name="Kohler A."/>
            <person name="Kuo A."/>
            <person name="Nagy L.G."/>
            <person name="Floudas D."/>
            <person name="Copeland A."/>
            <person name="Barry K.W."/>
            <person name="Cichocki N."/>
            <person name="Veneault-Fourrey C."/>
            <person name="LaButti K."/>
            <person name="Lindquist E.A."/>
            <person name="Lipzen A."/>
            <person name="Lundell T."/>
            <person name="Morin E."/>
            <person name="Murat C."/>
            <person name="Riley R."/>
            <person name="Ohm R."/>
            <person name="Sun H."/>
            <person name="Tunlid A."/>
            <person name="Henrissat B."/>
            <person name="Grigoriev I.V."/>
            <person name="Hibbett D.S."/>
            <person name="Martin F."/>
        </authorList>
    </citation>
    <scope>NUCLEOTIDE SEQUENCE [LARGE SCALE GENOMIC DNA]</scope>
    <source>
        <strain evidence="3">h7</strain>
    </source>
</reference>
<dbReference type="EMBL" id="KN831787">
    <property type="protein sequence ID" value="KIM39051.1"/>
    <property type="molecule type" value="Genomic_DNA"/>
</dbReference>
<dbReference type="AlphaFoldDB" id="A0A0C3C613"/>